<proteinExistence type="predicted"/>
<sequence>MSQYSIQSAIAPFISIHHNNLDVMQEVDTALYKLERLPAGRALLGKLRNLSNEGRSLKIYASTRYKNIARPILTHSQLNRYVVDATNNHQMQALAYNLCSNMRRGKVNRGEGTSAVVYFNPMMSRSPDPWGGAKRDPNHYGNHFTLGHVLIHAMRMMKGNYQGGNMENYSGFRSHQRREEERALGIGEFYRKEISENKMRLQEGLEDYREPRMN</sequence>
<comment type="caution">
    <text evidence="1">The sequence shown here is derived from an EMBL/GenBank/DDBJ whole genome shotgun (WGS) entry which is preliminary data.</text>
</comment>
<organism evidence="1 2">
    <name type="scientific">Candidatus Pantoea communis</name>
    <dbReference type="NCBI Taxonomy" id="2608354"/>
    <lineage>
        <taxon>Bacteria</taxon>
        <taxon>Pseudomonadati</taxon>
        <taxon>Pseudomonadota</taxon>
        <taxon>Gammaproteobacteria</taxon>
        <taxon>Enterobacterales</taxon>
        <taxon>Erwiniaceae</taxon>
        <taxon>Pantoea</taxon>
    </lineage>
</organism>
<dbReference type="EMBL" id="VWXC01000001">
    <property type="protein sequence ID" value="NIG17377.1"/>
    <property type="molecule type" value="Genomic_DNA"/>
</dbReference>
<protein>
    <submittedName>
        <fullName evidence="1">Uncharacterized protein</fullName>
    </submittedName>
</protein>
<dbReference type="Proteomes" id="UP001515780">
    <property type="component" value="Unassembled WGS sequence"/>
</dbReference>
<dbReference type="InterPro" id="IPR028208">
    <property type="entry name" value="Effector_pro_NleD-like"/>
</dbReference>
<keyword evidence="2" id="KW-1185">Reference proteome</keyword>
<gene>
    <name evidence="1" type="ORF">F3J37_01620</name>
</gene>
<reference evidence="1 2" key="1">
    <citation type="journal article" date="2019" name="bioRxiv">
        <title>Bacteria contribute to plant secondary compound degradation in a generalist herbivore system.</title>
        <authorList>
            <person name="Francoeur C.B."/>
            <person name="Khadempour L."/>
            <person name="Moreira-Soto R.D."/>
            <person name="Gotting K."/>
            <person name="Book A.J."/>
            <person name="Pinto-Tomas A.A."/>
            <person name="Keefover-Ring K."/>
            <person name="Currie C.R."/>
        </authorList>
    </citation>
    <scope>NUCLEOTIDE SEQUENCE [LARGE SCALE GENOMIC DNA]</scope>
    <source>
        <strain evidence="1">Al-1710</strain>
    </source>
</reference>
<name>A0ABX0RIA4_9GAMM</name>
<accession>A0ABX0RIA4</accession>
<evidence type="ECO:0000313" key="1">
    <source>
        <dbReference type="EMBL" id="NIG17377.1"/>
    </source>
</evidence>
<dbReference type="Pfam" id="PF14891">
    <property type="entry name" value="Peptidase_M91"/>
    <property type="match status" value="1"/>
</dbReference>
<evidence type="ECO:0000313" key="2">
    <source>
        <dbReference type="Proteomes" id="UP001515780"/>
    </source>
</evidence>
<dbReference type="RefSeq" id="WP_166718788.1">
    <property type="nucleotide sequence ID" value="NZ_VWXC01000001.1"/>
</dbReference>